<feature type="transmembrane region" description="Helical" evidence="1">
    <location>
        <begin position="112"/>
        <end position="131"/>
    </location>
</feature>
<dbReference type="PANTHER" id="PTHR39419">
    <property type="entry name" value="SLL0814 PROTEIN"/>
    <property type="match status" value="1"/>
</dbReference>
<keyword evidence="1" id="KW-1133">Transmembrane helix</keyword>
<feature type="transmembrane region" description="Helical" evidence="1">
    <location>
        <begin position="182"/>
        <end position="199"/>
    </location>
</feature>
<keyword evidence="1" id="KW-0472">Membrane</keyword>
<dbReference type="OrthoDB" id="9811293at2"/>
<keyword evidence="1" id="KW-0812">Transmembrane</keyword>
<dbReference type="Proteomes" id="UP000306552">
    <property type="component" value="Unassembled WGS sequence"/>
</dbReference>
<comment type="caution">
    <text evidence="2">The sequence shown here is derived from an EMBL/GenBank/DDBJ whole genome shotgun (WGS) entry which is preliminary data.</text>
</comment>
<name>A0A4U5TR66_9FLAO</name>
<sequence length="225" mass="25625">MFDVCKNNSQTHSSIMKHINLKYSGIFMLWLMHISGFIGINLGYSDFFLPLSALNLWFIFSLLVFFYPIKKIKQVILFSSIAISGFVVEAVGVATGQIFGEYTYGNNLGLKLADVPIIIGVNWAILSFVTAEIADSIKLKSTYLKALISSGLMLVFDIFIEQSAPRFDFWAFELPSVPLQNYITWFVLAYIFSFAVLKFKSKADTVISFHIYIVQVLFFILFYVF</sequence>
<evidence type="ECO:0000256" key="1">
    <source>
        <dbReference type="SAM" id="Phobius"/>
    </source>
</evidence>
<feature type="transmembrane region" description="Helical" evidence="1">
    <location>
        <begin position="206"/>
        <end position="224"/>
    </location>
</feature>
<feature type="transmembrane region" description="Helical" evidence="1">
    <location>
        <begin position="143"/>
        <end position="162"/>
    </location>
</feature>
<keyword evidence="3" id="KW-1185">Reference proteome</keyword>
<reference evidence="2 3" key="1">
    <citation type="submission" date="2019-04" db="EMBL/GenBank/DDBJ databases">
        <title>Psychroflexus halotolerans sp. nov., isolated from a marine solar saltern.</title>
        <authorList>
            <person name="Feng X."/>
        </authorList>
    </citation>
    <scope>NUCLEOTIDE SEQUENCE [LARGE SCALE GENOMIC DNA]</scope>
    <source>
        <strain evidence="2 3">WDS2C27</strain>
    </source>
</reference>
<evidence type="ECO:0000313" key="3">
    <source>
        <dbReference type="Proteomes" id="UP000306552"/>
    </source>
</evidence>
<dbReference type="Pfam" id="PF04240">
    <property type="entry name" value="Caroten_synth"/>
    <property type="match status" value="1"/>
</dbReference>
<dbReference type="PANTHER" id="PTHR39419:SF1">
    <property type="entry name" value="SLL0814 PROTEIN"/>
    <property type="match status" value="1"/>
</dbReference>
<dbReference type="InterPro" id="IPR007354">
    <property type="entry name" value="CruF-like"/>
</dbReference>
<feature type="transmembrane region" description="Helical" evidence="1">
    <location>
        <begin position="75"/>
        <end position="100"/>
    </location>
</feature>
<gene>
    <name evidence="2" type="ORF">FCN74_06780</name>
</gene>
<proteinExistence type="predicted"/>
<dbReference type="AlphaFoldDB" id="A0A4U5TR66"/>
<protein>
    <submittedName>
        <fullName evidence="2">Carotenoid biosynthesis protein</fullName>
    </submittedName>
</protein>
<organism evidence="2 3">
    <name type="scientific">Mesohalobacter halotolerans</name>
    <dbReference type="NCBI Taxonomy" id="1883405"/>
    <lineage>
        <taxon>Bacteria</taxon>
        <taxon>Pseudomonadati</taxon>
        <taxon>Bacteroidota</taxon>
        <taxon>Flavobacteriia</taxon>
        <taxon>Flavobacteriales</taxon>
        <taxon>Flavobacteriaceae</taxon>
        <taxon>Mesohalobacter</taxon>
    </lineage>
</organism>
<accession>A0A4U5TR66</accession>
<feature type="transmembrane region" description="Helical" evidence="1">
    <location>
        <begin position="47"/>
        <end position="68"/>
    </location>
</feature>
<evidence type="ECO:0000313" key="2">
    <source>
        <dbReference type="EMBL" id="TKS56730.1"/>
    </source>
</evidence>
<feature type="transmembrane region" description="Helical" evidence="1">
    <location>
        <begin position="21"/>
        <end position="41"/>
    </location>
</feature>
<dbReference type="EMBL" id="SWMU01000002">
    <property type="protein sequence ID" value="TKS56730.1"/>
    <property type="molecule type" value="Genomic_DNA"/>
</dbReference>